<keyword evidence="6 8" id="KW-0472">Membrane</keyword>
<reference evidence="10" key="5">
    <citation type="submission" date="2025-09" db="UniProtKB">
        <authorList>
            <consortium name="Ensembl"/>
        </authorList>
    </citation>
    <scope>IDENTIFICATION</scope>
</reference>
<evidence type="ECO:0000259" key="9">
    <source>
        <dbReference type="PROSITE" id="PS50850"/>
    </source>
</evidence>
<feature type="transmembrane region" description="Helical" evidence="8">
    <location>
        <begin position="202"/>
        <end position="223"/>
    </location>
</feature>
<protein>
    <submittedName>
        <fullName evidence="10">Major facilitator superfamily domain containing 9</fullName>
    </submittedName>
</protein>
<feature type="transmembrane region" description="Helical" evidence="8">
    <location>
        <begin position="374"/>
        <end position="399"/>
    </location>
</feature>
<dbReference type="PANTHER" id="PTHR23504:SF14">
    <property type="entry name" value="MAJOR FACILITATOR SUPERFAMILY DOMAIN-CONTAINING PROTEIN 9"/>
    <property type="match status" value="1"/>
</dbReference>
<keyword evidence="5 8" id="KW-1133">Transmembrane helix</keyword>
<dbReference type="GO" id="GO:0022857">
    <property type="term" value="F:transmembrane transporter activity"/>
    <property type="evidence" value="ECO:0007669"/>
    <property type="project" value="InterPro"/>
</dbReference>
<comment type="subcellular location">
    <subcellularLocation>
        <location evidence="1">Membrane</location>
        <topology evidence="1">Multi-pass membrane protein</topology>
    </subcellularLocation>
</comment>
<dbReference type="PANTHER" id="PTHR23504">
    <property type="entry name" value="MAJOR FACILITATOR SUPERFAMILY DOMAIN-CONTAINING PROTEIN 10"/>
    <property type="match status" value="1"/>
</dbReference>
<feature type="transmembrane region" description="Helical" evidence="8">
    <location>
        <begin position="115"/>
        <end position="142"/>
    </location>
</feature>
<reference evidence="11" key="1">
    <citation type="journal article" date="2006" name="Science">
        <title>Ancient noncoding elements conserved in the human genome.</title>
        <authorList>
            <person name="Venkatesh B."/>
            <person name="Kirkness E.F."/>
            <person name="Loh Y.H."/>
            <person name="Halpern A.L."/>
            <person name="Lee A.P."/>
            <person name="Johnson J."/>
            <person name="Dandona N."/>
            <person name="Viswanathan L.D."/>
            <person name="Tay A."/>
            <person name="Venter J.C."/>
            <person name="Strausberg R.L."/>
            <person name="Brenner S."/>
        </authorList>
    </citation>
    <scope>NUCLEOTIDE SEQUENCE [LARGE SCALE GENOMIC DNA]</scope>
</reference>
<dbReference type="SUPFAM" id="SSF103473">
    <property type="entry name" value="MFS general substrate transporter"/>
    <property type="match status" value="1"/>
</dbReference>
<evidence type="ECO:0000313" key="11">
    <source>
        <dbReference type="Proteomes" id="UP000314986"/>
    </source>
</evidence>
<dbReference type="Ensembl" id="ENSCMIT00000041889.1">
    <property type="protein sequence ID" value="ENSCMIP00000041304.1"/>
    <property type="gene ID" value="ENSCMIG00000017217.1"/>
</dbReference>
<dbReference type="Proteomes" id="UP000314986">
    <property type="component" value="Unassembled WGS sequence"/>
</dbReference>
<dbReference type="InParanoid" id="A0A4W3JD40"/>
<dbReference type="GO" id="GO:0016020">
    <property type="term" value="C:membrane"/>
    <property type="evidence" value="ECO:0007669"/>
    <property type="project" value="UniProtKB-SubCell"/>
</dbReference>
<evidence type="ECO:0000256" key="4">
    <source>
        <dbReference type="ARBA" id="ARBA00022692"/>
    </source>
</evidence>
<dbReference type="GeneTree" id="ENSGT00940000159390"/>
<reference evidence="11" key="3">
    <citation type="journal article" date="2014" name="Nature">
        <title>Elephant shark genome provides unique insights into gnathostome evolution.</title>
        <authorList>
            <consortium name="International Elephant Shark Genome Sequencing Consortium"/>
            <person name="Venkatesh B."/>
            <person name="Lee A.P."/>
            <person name="Ravi V."/>
            <person name="Maurya A.K."/>
            <person name="Lian M.M."/>
            <person name="Swann J.B."/>
            <person name="Ohta Y."/>
            <person name="Flajnik M.F."/>
            <person name="Sutoh Y."/>
            <person name="Kasahara M."/>
            <person name="Hoon S."/>
            <person name="Gangu V."/>
            <person name="Roy S.W."/>
            <person name="Irimia M."/>
            <person name="Korzh V."/>
            <person name="Kondrychyn I."/>
            <person name="Lim Z.W."/>
            <person name="Tay B.H."/>
            <person name="Tohari S."/>
            <person name="Kong K.W."/>
            <person name="Ho S."/>
            <person name="Lorente-Galdos B."/>
            <person name="Quilez J."/>
            <person name="Marques-Bonet T."/>
            <person name="Raney B.J."/>
            <person name="Ingham P.W."/>
            <person name="Tay A."/>
            <person name="Hillier L.W."/>
            <person name="Minx P."/>
            <person name="Boehm T."/>
            <person name="Wilson R.K."/>
            <person name="Brenner S."/>
            <person name="Warren W.C."/>
        </authorList>
    </citation>
    <scope>NUCLEOTIDE SEQUENCE [LARGE SCALE GENOMIC DNA]</scope>
</reference>
<evidence type="ECO:0000256" key="2">
    <source>
        <dbReference type="ARBA" id="ARBA00008335"/>
    </source>
</evidence>
<dbReference type="Gene3D" id="1.20.1250.20">
    <property type="entry name" value="MFS general substrate transporter like domains"/>
    <property type="match status" value="1"/>
</dbReference>
<proteinExistence type="inferred from homology"/>
<comment type="similarity">
    <text evidence="2">Belongs to the major facilitator superfamily.</text>
</comment>
<dbReference type="InterPro" id="IPR036259">
    <property type="entry name" value="MFS_trans_sf"/>
</dbReference>
<evidence type="ECO:0000256" key="1">
    <source>
        <dbReference type="ARBA" id="ARBA00004141"/>
    </source>
</evidence>
<accession>A0A4W3JD40</accession>
<evidence type="ECO:0000256" key="7">
    <source>
        <dbReference type="SAM" id="MobiDB-lite"/>
    </source>
</evidence>
<sequence length="487" mass="53353">MSPVSPAPTLAGGPYTTLLPPSGTPSHSPSIPLPSLPLSRPSSSTVLSITLLPPLPSTLPDPEPQLGSETLTVQHLGMSSQCERHYINVIVLLFLLLHFYFFYQGSWSDVVGRQRVLLVCLILSGLSYGLLGISSSIFLLILARIPMGIFKQTQSILKAILSDLVSDQDRTQVLGMLNGMSRMGFILGPVLGGYLVELDGGFYINSFICSFIFFLNAGAVWCLPYKEWLHSQETSLHSTAEVKENEENCTPLLNQKKRNRTVGYLVMKANGTRKSKTSQSLWSQCLSVGQKIQGVVCSNLWDVFLVRFLMSLAVLLYYNNFFLAVEERFGVSPRLIGYLISYGGMIGALSGFTTGYITRLYNNNIHLMKLHSSILTFSVLLLYSITTSIWVVVFCTTVFNFSTTIGSMCTTAMELSRDESQARGTLIGAGQSVTAVSRILASILSGIVQEFNVCGPPKLGAALALLAIFIMIIVQAELRQNTKIKLN</sequence>
<reference evidence="11" key="2">
    <citation type="journal article" date="2007" name="PLoS Biol.">
        <title>Survey sequencing and comparative analysis of the elephant shark (Callorhinchus milii) genome.</title>
        <authorList>
            <person name="Venkatesh B."/>
            <person name="Kirkness E.F."/>
            <person name="Loh Y.H."/>
            <person name="Halpern A.L."/>
            <person name="Lee A.P."/>
            <person name="Johnson J."/>
            <person name="Dandona N."/>
            <person name="Viswanathan L.D."/>
            <person name="Tay A."/>
            <person name="Venter J.C."/>
            <person name="Strausberg R.L."/>
            <person name="Brenner S."/>
        </authorList>
    </citation>
    <scope>NUCLEOTIDE SEQUENCE [LARGE SCALE GENOMIC DNA]</scope>
</reference>
<feature type="transmembrane region" description="Helical" evidence="8">
    <location>
        <begin position="86"/>
        <end position="103"/>
    </location>
</feature>
<feature type="transmembrane region" description="Helical" evidence="8">
    <location>
        <begin position="459"/>
        <end position="478"/>
    </location>
</feature>
<feature type="region of interest" description="Disordered" evidence="7">
    <location>
        <begin position="1"/>
        <end position="34"/>
    </location>
</feature>
<evidence type="ECO:0000256" key="6">
    <source>
        <dbReference type="ARBA" id="ARBA00023136"/>
    </source>
</evidence>
<keyword evidence="4 8" id="KW-0812">Transmembrane</keyword>
<feature type="transmembrane region" description="Helical" evidence="8">
    <location>
        <begin position="179"/>
        <end position="196"/>
    </location>
</feature>
<feature type="domain" description="Major facilitator superfamily (MFS) profile" evidence="9">
    <location>
        <begin position="42"/>
        <end position="479"/>
    </location>
</feature>
<dbReference type="CDD" id="cd17390">
    <property type="entry name" value="MFS_MFSD9"/>
    <property type="match status" value="1"/>
</dbReference>
<evidence type="ECO:0000313" key="10">
    <source>
        <dbReference type="Ensembl" id="ENSCMIP00000041304.1"/>
    </source>
</evidence>
<evidence type="ECO:0000256" key="8">
    <source>
        <dbReference type="SAM" id="Phobius"/>
    </source>
</evidence>
<name>A0A4W3JD40_CALMI</name>
<gene>
    <name evidence="10" type="primary">mfsd9</name>
</gene>
<organism evidence="10 11">
    <name type="scientific">Callorhinchus milii</name>
    <name type="common">Ghost shark</name>
    <dbReference type="NCBI Taxonomy" id="7868"/>
    <lineage>
        <taxon>Eukaryota</taxon>
        <taxon>Metazoa</taxon>
        <taxon>Chordata</taxon>
        <taxon>Craniata</taxon>
        <taxon>Vertebrata</taxon>
        <taxon>Chondrichthyes</taxon>
        <taxon>Holocephali</taxon>
        <taxon>Chimaeriformes</taxon>
        <taxon>Callorhinchidae</taxon>
        <taxon>Callorhinchus</taxon>
    </lineage>
</organism>
<reference evidence="10" key="4">
    <citation type="submission" date="2025-08" db="UniProtKB">
        <authorList>
            <consortium name="Ensembl"/>
        </authorList>
    </citation>
    <scope>IDENTIFICATION</scope>
</reference>
<dbReference type="InterPro" id="IPR020846">
    <property type="entry name" value="MFS_dom"/>
</dbReference>
<keyword evidence="11" id="KW-1185">Reference proteome</keyword>
<evidence type="ECO:0000256" key="5">
    <source>
        <dbReference type="ARBA" id="ARBA00022989"/>
    </source>
</evidence>
<keyword evidence="3" id="KW-0813">Transport</keyword>
<dbReference type="InterPro" id="IPR011701">
    <property type="entry name" value="MFS"/>
</dbReference>
<dbReference type="STRING" id="7868.ENSCMIP00000041304"/>
<dbReference type="PROSITE" id="PS50850">
    <property type="entry name" value="MFS"/>
    <property type="match status" value="1"/>
</dbReference>
<feature type="transmembrane region" description="Helical" evidence="8">
    <location>
        <begin position="300"/>
        <end position="318"/>
    </location>
</feature>
<dbReference type="AlphaFoldDB" id="A0A4W3JD40"/>
<dbReference type="Pfam" id="PF07690">
    <property type="entry name" value="MFS_1"/>
    <property type="match status" value="1"/>
</dbReference>
<evidence type="ECO:0000256" key="3">
    <source>
        <dbReference type="ARBA" id="ARBA00022448"/>
    </source>
</evidence>
<feature type="transmembrane region" description="Helical" evidence="8">
    <location>
        <begin position="338"/>
        <end position="362"/>
    </location>
</feature>